<reference evidence="2" key="1">
    <citation type="journal article" date="2015" name="Nat. Genet.">
        <title>The genome and transcriptome of the zoonotic hookworm Ancylostoma ceylanicum identify infection-specific gene families.</title>
        <authorList>
            <person name="Schwarz E.M."/>
            <person name="Hu Y."/>
            <person name="Antoshechkin I."/>
            <person name="Miller M.M."/>
            <person name="Sternberg P.W."/>
            <person name="Aroian R.V."/>
        </authorList>
    </citation>
    <scope>NUCLEOTIDE SEQUENCE</scope>
    <source>
        <strain evidence="2">HY135</strain>
    </source>
</reference>
<proteinExistence type="predicted"/>
<dbReference type="Proteomes" id="UP000024635">
    <property type="component" value="Unassembled WGS sequence"/>
</dbReference>
<dbReference type="OrthoDB" id="75807at2759"/>
<gene>
    <name evidence="1" type="primary">Acey_s0055.g2563</name>
    <name evidence="1" type="ORF">Y032_0055g2563</name>
</gene>
<dbReference type="EMBL" id="JARK01001391">
    <property type="protein sequence ID" value="EYC10454.1"/>
    <property type="molecule type" value="Genomic_DNA"/>
</dbReference>
<evidence type="ECO:0000313" key="1">
    <source>
        <dbReference type="EMBL" id="EYC10454.1"/>
    </source>
</evidence>
<dbReference type="AlphaFoldDB" id="A0A016U567"/>
<comment type="caution">
    <text evidence="1">The sequence shown here is derived from an EMBL/GenBank/DDBJ whole genome shotgun (WGS) entry which is preliminary data.</text>
</comment>
<accession>A0A016U567</accession>
<sequence>MPMIFVISTSNYLCMQVFREIHDFDFGRYSRSKKYLPPASTACLLSRAAPPMHYHTCCDVAHSTRSVAGGKYFLERLYVSSVTGGSRTTVFRWSNG</sequence>
<evidence type="ECO:0000313" key="2">
    <source>
        <dbReference type="Proteomes" id="UP000024635"/>
    </source>
</evidence>
<keyword evidence="2" id="KW-1185">Reference proteome</keyword>
<name>A0A016U567_9BILA</name>
<protein>
    <submittedName>
        <fullName evidence="1">Uncharacterized protein</fullName>
    </submittedName>
</protein>
<organism evidence="1 2">
    <name type="scientific">Ancylostoma ceylanicum</name>
    <dbReference type="NCBI Taxonomy" id="53326"/>
    <lineage>
        <taxon>Eukaryota</taxon>
        <taxon>Metazoa</taxon>
        <taxon>Ecdysozoa</taxon>
        <taxon>Nematoda</taxon>
        <taxon>Chromadorea</taxon>
        <taxon>Rhabditida</taxon>
        <taxon>Rhabditina</taxon>
        <taxon>Rhabditomorpha</taxon>
        <taxon>Strongyloidea</taxon>
        <taxon>Ancylostomatidae</taxon>
        <taxon>Ancylostomatinae</taxon>
        <taxon>Ancylostoma</taxon>
    </lineage>
</organism>